<evidence type="ECO:0000313" key="2">
    <source>
        <dbReference type="EMBL" id="MBF8151305.1"/>
    </source>
</evidence>
<evidence type="ECO:0000313" key="3">
    <source>
        <dbReference type="Proteomes" id="UP000611215"/>
    </source>
</evidence>
<protein>
    <submittedName>
        <fullName evidence="2">Helix-turn-helix domain-containing protein</fullName>
    </submittedName>
</protein>
<feature type="domain" description="Helix-turn-helix" evidence="1">
    <location>
        <begin position="61"/>
        <end position="110"/>
    </location>
</feature>
<organism evidence="2 3">
    <name type="scientific">Winogradskyella marina</name>
    <dbReference type="NCBI Taxonomy" id="2785530"/>
    <lineage>
        <taxon>Bacteria</taxon>
        <taxon>Pseudomonadati</taxon>
        <taxon>Bacteroidota</taxon>
        <taxon>Flavobacteriia</taxon>
        <taxon>Flavobacteriales</taxon>
        <taxon>Flavobacteriaceae</taxon>
        <taxon>Winogradskyella</taxon>
    </lineage>
</organism>
<dbReference type="RefSeq" id="WP_195872561.1">
    <property type="nucleotide sequence ID" value="NZ_JADOET010000018.1"/>
</dbReference>
<dbReference type="InterPro" id="IPR041657">
    <property type="entry name" value="HTH_17"/>
</dbReference>
<evidence type="ECO:0000259" key="1">
    <source>
        <dbReference type="Pfam" id="PF12728"/>
    </source>
</evidence>
<dbReference type="EMBL" id="JADOET010000018">
    <property type="protein sequence ID" value="MBF8151305.1"/>
    <property type="molecule type" value="Genomic_DNA"/>
</dbReference>
<dbReference type="SUPFAM" id="SSF46955">
    <property type="entry name" value="Putative DNA-binding domain"/>
    <property type="match status" value="1"/>
</dbReference>
<proteinExistence type="predicted"/>
<dbReference type="InterPro" id="IPR009061">
    <property type="entry name" value="DNA-bd_dom_put_sf"/>
</dbReference>
<sequence>MNTKKEQYQILFTQHLLNNTHKKIYSLNDVEKIINKVIDSCVPKIVTSVLEQQSLNSELKLYTRKEVCDILDVTTTTLHNYKHQGKLVPIKKNGKVYYKAADLNNYINKQ</sequence>
<dbReference type="Proteomes" id="UP000611215">
    <property type="component" value="Unassembled WGS sequence"/>
</dbReference>
<dbReference type="Pfam" id="PF12728">
    <property type="entry name" value="HTH_17"/>
    <property type="match status" value="1"/>
</dbReference>
<accession>A0ABS0EPC7</accession>
<keyword evidence="3" id="KW-1185">Reference proteome</keyword>
<name>A0ABS0EPC7_9FLAO</name>
<reference evidence="2 3" key="1">
    <citation type="submission" date="2020-11" db="EMBL/GenBank/DDBJ databases">
        <title>Winogradskyella marina sp. nov., isolated from marine sediment.</title>
        <authorList>
            <person name="Bo J."/>
            <person name="Wang S."/>
            <person name="Song X."/>
            <person name="Du Z."/>
        </authorList>
    </citation>
    <scope>NUCLEOTIDE SEQUENCE [LARGE SCALE GENOMIC DNA]</scope>
    <source>
        <strain evidence="2 3">F6397</strain>
    </source>
</reference>
<comment type="caution">
    <text evidence="2">The sequence shown here is derived from an EMBL/GenBank/DDBJ whole genome shotgun (WGS) entry which is preliminary data.</text>
</comment>
<dbReference type="Gene3D" id="1.10.1660.10">
    <property type="match status" value="1"/>
</dbReference>
<gene>
    <name evidence="2" type="ORF">ITJ86_15465</name>
</gene>